<dbReference type="EMBL" id="VFJC01000019">
    <property type="protein sequence ID" value="KAB5542310.1"/>
    <property type="molecule type" value="Genomic_DNA"/>
</dbReference>
<organism evidence="2 3">
    <name type="scientific">Pangasianodon hypophthalmus</name>
    <name type="common">Striped catfish</name>
    <name type="synonym">Helicophagus hypophthalmus</name>
    <dbReference type="NCBI Taxonomy" id="310915"/>
    <lineage>
        <taxon>Eukaryota</taxon>
        <taxon>Metazoa</taxon>
        <taxon>Chordata</taxon>
        <taxon>Craniata</taxon>
        <taxon>Vertebrata</taxon>
        <taxon>Euteleostomi</taxon>
        <taxon>Actinopterygii</taxon>
        <taxon>Neopterygii</taxon>
        <taxon>Teleostei</taxon>
        <taxon>Ostariophysi</taxon>
        <taxon>Siluriformes</taxon>
        <taxon>Pangasiidae</taxon>
        <taxon>Pangasianodon</taxon>
    </lineage>
</organism>
<sequence length="125" mass="14260">MLYIIIYIFFVHISIFMGDTFYKSVHLCLSVTVGLDSYLVLKPFSSHYAMLCSFISCGERRSPVLGLLHLIYNFKCFLTFMAFSVSPSIVVYNSTSNCLPVKKLNKKVLFIDIHCLIQHNKMGAC</sequence>
<comment type="caution">
    <text evidence="2">The sequence shown here is derived from an EMBL/GenBank/DDBJ whole genome shotgun (WGS) entry which is preliminary data.</text>
</comment>
<accession>A0A5N5LHY4</accession>
<reference evidence="2 3" key="1">
    <citation type="submission" date="2019-06" db="EMBL/GenBank/DDBJ databases">
        <title>A chromosome-scale genome assembly of the striped catfish, Pangasianodon hypophthalmus.</title>
        <authorList>
            <person name="Wen M."/>
            <person name="Zahm M."/>
            <person name="Roques C."/>
            <person name="Cabau C."/>
            <person name="Klopp C."/>
            <person name="Donnadieu C."/>
            <person name="Jouanno E."/>
            <person name="Avarre J.-C."/>
            <person name="Campet M."/>
            <person name="Ha T.T.T."/>
            <person name="Dugue R."/>
            <person name="Lampietro C."/>
            <person name="Louis A."/>
            <person name="Herpin A."/>
            <person name="Echchiki A."/>
            <person name="Berthelot C."/>
            <person name="Parey E."/>
            <person name="Roest-Crollius H."/>
            <person name="Braasch I."/>
            <person name="Postlethwait J."/>
            <person name="Bobe J."/>
            <person name="Montfort J."/>
            <person name="Bouchez O."/>
            <person name="Begum T."/>
            <person name="Schartl M."/>
            <person name="Guiguen Y."/>
        </authorList>
    </citation>
    <scope>NUCLEOTIDE SEQUENCE [LARGE SCALE GENOMIC DNA]</scope>
    <source>
        <strain evidence="2 3">Indonesia</strain>
        <tissue evidence="2">Blood</tissue>
    </source>
</reference>
<dbReference type="Proteomes" id="UP000327468">
    <property type="component" value="Chromosome 18"/>
</dbReference>
<keyword evidence="1" id="KW-0812">Transmembrane</keyword>
<name>A0A5N5LHY4_PANHP</name>
<feature type="non-terminal residue" evidence="2">
    <location>
        <position position="125"/>
    </location>
</feature>
<evidence type="ECO:0000313" key="3">
    <source>
        <dbReference type="Proteomes" id="UP000327468"/>
    </source>
</evidence>
<protein>
    <submittedName>
        <fullName evidence="2">Uncharacterized protein</fullName>
    </submittedName>
</protein>
<keyword evidence="1" id="KW-1133">Transmembrane helix</keyword>
<dbReference type="AlphaFoldDB" id="A0A5N5LHY4"/>
<feature type="transmembrane region" description="Helical" evidence="1">
    <location>
        <begin position="70"/>
        <end position="92"/>
    </location>
</feature>
<keyword evidence="3" id="KW-1185">Reference proteome</keyword>
<proteinExistence type="predicted"/>
<keyword evidence="1" id="KW-0472">Membrane</keyword>
<evidence type="ECO:0000256" key="1">
    <source>
        <dbReference type="SAM" id="Phobius"/>
    </source>
</evidence>
<evidence type="ECO:0000313" key="2">
    <source>
        <dbReference type="EMBL" id="KAB5542310.1"/>
    </source>
</evidence>
<feature type="transmembrane region" description="Helical" evidence="1">
    <location>
        <begin position="6"/>
        <end position="22"/>
    </location>
</feature>
<gene>
    <name evidence="2" type="ORF">PHYPO_G00090190</name>
</gene>